<evidence type="ECO:0000313" key="1">
    <source>
        <dbReference type="EMBL" id="MPM65628.1"/>
    </source>
</evidence>
<organism evidence="1">
    <name type="scientific">bioreactor metagenome</name>
    <dbReference type="NCBI Taxonomy" id="1076179"/>
    <lineage>
        <taxon>unclassified sequences</taxon>
        <taxon>metagenomes</taxon>
        <taxon>ecological metagenomes</taxon>
    </lineage>
</organism>
<accession>A0A645BKK3</accession>
<sequence>MGVQECDLEHVVAAIGIVGIRNVILTQADQHVLFLQFTYTRMQRAGVRIADNAHVGFFEQGSQLLQIRFGIHRHGSGMVG</sequence>
<dbReference type="EMBL" id="VSSQ01020618">
    <property type="protein sequence ID" value="MPM65628.1"/>
    <property type="molecule type" value="Genomic_DNA"/>
</dbReference>
<gene>
    <name evidence="1" type="ORF">SDC9_112525</name>
</gene>
<protein>
    <submittedName>
        <fullName evidence="1">Uncharacterized protein</fullName>
    </submittedName>
</protein>
<comment type="caution">
    <text evidence="1">The sequence shown here is derived from an EMBL/GenBank/DDBJ whole genome shotgun (WGS) entry which is preliminary data.</text>
</comment>
<dbReference type="AlphaFoldDB" id="A0A645BKK3"/>
<reference evidence="1" key="1">
    <citation type="submission" date="2019-08" db="EMBL/GenBank/DDBJ databases">
        <authorList>
            <person name="Kucharzyk K."/>
            <person name="Murdoch R.W."/>
            <person name="Higgins S."/>
            <person name="Loffler F."/>
        </authorList>
    </citation>
    <scope>NUCLEOTIDE SEQUENCE</scope>
</reference>
<name>A0A645BKK3_9ZZZZ</name>
<proteinExistence type="predicted"/>